<name>A0A081C656_VECG1</name>
<dbReference type="AlphaFoldDB" id="A0A081C656"/>
<gene>
    <name evidence="1" type="ORF">U27_07049</name>
</gene>
<proteinExistence type="predicted"/>
<dbReference type="STRING" id="1499967.U27_07049"/>
<keyword evidence="2" id="KW-1185">Reference proteome</keyword>
<protein>
    <submittedName>
        <fullName evidence="1">Alr3592 protein</fullName>
    </submittedName>
</protein>
<dbReference type="InterPro" id="IPR008969">
    <property type="entry name" value="CarboxyPept-like_regulatory"/>
</dbReference>
<reference evidence="1" key="1">
    <citation type="journal article" date="2015" name="PeerJ">
        <title>First genomic representation of candidate bacterial phylum KSB3 points to enhanced environmental sensing as a trigger of wastewater bulking.</title>
        <authorList>
            <person name="Sekiguchi Y."/>
            <person name="Ohashi A."/>
            <person name="Parks D.H."/>
            <person name="Yamauchi T."/>
            <person name="Tyson G.W."/>
            <person name="Hugenholtz P."/>
        </authorList>
    </citation>
    <scope>NUCLEOTIDE SEQUENCE [LARGE SCALE GENOMIC DNA]</scope>
</reference>
<dbReference type="eggNOG" id="COG3188">
    <property type="taxonomic scope" value="Bacteria"/>
</dbReference>
<dbReference type="Proteomes" id="UP000030661">
    <property type="component" value="Unassembled WGS sequence"/>
</dbReference>
<evidence type="ECO:0000313" key="1">
    <source>
        <dbReference type="EMBL" id="GAK60061.1"/>
    </source>
</evidence>
<dbReference type="InterPro" id="IPR013783">
    <property type="entry name" value="Ig-like_fold"/>
</dbReference>
<organism evidence="1">
    <name type="scientific">Vecturithrix granuli</name>
    <dbReference type="NCBI Taxonomy" id="1499967"/>
    <lineage>
        <taxon>Bacteria</taxon>
        <taxon>Candidatus Moduliflexota</taxon>
        <taxon>Candidatus Vecturitrichia</taxon>
        <taxon>Candidatus Vecturitrichales</taxon>
        <taxon>Candidatus Vecturitrichaceae</taxon>
        <taxon>Candidatus Vecturithrix</taxon>
    </lineage>
</organism>
<dbReference type="Pfam" id="PF13620">
    <property type="entry name" value="CarboxypepD_reg"/>
    <property type="match status" value="1"/>
</dbReference>
<accession>A0A081C656</accession>
<evidence type="ECO:0000313" key="2">
    <source>
        <dbReference type="Proteomes" id="UP000030661"/>
    </source>
</evidence>
<dbReference type="HOGENOM" id="CLU_325915_0_0_0"/>
<dbReference type="SUPFAM" id="SSF49464">
    <property type="entry name" value="Carboxypeptidase regulatory domain-like"/>
    <property type="match status" value="1"/>
</dbReference>
<dbReference type="EMBL" id="DF820471">
    <property type="protein sequence ID" value="GAK60061.1"/>
    <property type="molecule type" value="Genomic_DNA"/>
</dbReference>
<dbReference type="Gene3D" id="2.60.40.10">
    <property type="entry name" value="Immunoglobulins"/>
    <property type="match status" value="1"/>
</dbReference>
<sequence length="850" mass="95216">MKIRSNIFQRFLCLFLLVWLLTEWGAEVPFADAQDDLMVVGLLIRGKEVDMVEVLQREDAFLLPLISLIRAIGATIESSLTTERLITPLGSVSIEAGELLEINGIKYIHQRTVEERLHITVAFVPEEFALSLDIPWNPGAKERSAAVSELEAQFHPPRFGLSTFREKISYIEREGESVSTSSTLLGGRLFEGAWRIEFDSDFNDLTGMRDYTWYRSWNNTLLQLGQQHLALHPLLTGVEFTGLQLGWTNQPLERFSLTSTPRELLPRYSTVVQTFRGQAAPGFLAQLRVDGRIVDYQVVGLDRSYEFTDVPITSGALTQIEVYLFDYHDARVPADIHEFTVTSSSLLLPKGKHALLAGIGGSGNPLDEFIQPELAQPLELQSFLQWRQGFSENLTIEAAVQQHSDAFQVQAGMIVRAFESIILEAAGGLSNDKFAYNVNLETIFPRWHLLANSSFFPESYSLWSDSGKNRTHSAELHYRINDSIQVGIKGTHHETETEQKAFVLPFATWSLFSKLFLRAMPNSDGDYGFDGYTWLTPATRLSFLVEDTTSVELSRNLGSRYGVSLSATFEDGRLGEYAAIFRRHAGQGRDPYLHTGLTVRDDSIYYVAGGGVDLFPGIQAEVVYQGQALDQTRQESETYTLMFKLSTNFSMAGGRLFPASTESLRRNQGAIAGRIQVQTSPDSTKTYDLENITIMIGPARRVRTNHFGNFFCGNLQEGVYPVELDLENLPFELVPERTVLTARVAADAATRVDFVVRPEYGIAGRITDHTGNTLQGAYIELLDEQGNMIKHTLTDQFGLYRIDGLPPGIYRLRAATQSPSDPFMASPEREIEIVDDFLFGQDIQLPTLSQ</sequence>